<organism evidence="2 5">
    <name type="scientific">Didymodactylos carnosus</name>
    <dbReference type="NCBI Taxonomy" id="1234261"/>
    <lineage>
        <taxon>Eukaryota</taxon>
        <taxon>Metazoa</taxon>
        <taxon>Spiralia</taxon>
        <taxon>Gnathifera</taxon>
        <taxon>Rotifera</taxon>
        <taxon>Eurotatoria</taxon>
        <taxon>Bdelloidea</taxon>
        <taxon>Philodinida</taxon>
        <taxon>Philodinidae</taxon>
        <taxon>Didymodactylos</taxon>
    </lineage>
</organism>
<comment type="caution">
    <text evidence="2">The sequence shown here is derived from an EMBL/GenBank/DDBJ whole genome shotgun (WGS) entry which is preliminary data.</text>
</comment>
<proteinExistence type="predicted"/>
<gene>
    <name evidence="2" type="ORF">GPM918_LOCUS20375</name>
    <name evidence="1" type="ORF">OVA965_LOCUS20718</name>
    <name evidence="3" type="ORF">SRO942_LOCUS20372</name>
    <name evidence="4" type="ORF">TMI583_LOCUS21183</name>
</gene>
<dbReference type="EMBL" id="CAJOBA010022485">
    <property type="protein sequence ID" value="CAF3917052.1"/>
    <property type="molecule type" value="Genomic_DNA"/>
</dbReference>
<evidence type="ECO:0000313" key="4">
    <source>
        <dbReference type="EMBL" id="CAF3917052.1"/>
    </source>
</evidence>
<dbReference type="Proteomes" id="UP000663829">
    <property type="component" value="Unassembled WGS sequence"/>
</dbReference>
<dbReference type="AlphaFoldDB" id="A0A814RJ46"/>
<evidence type="ECO:0000313" key="5">
    <source>
        <dbReference type="Proteomes" id="UP000663829"/>
    </source>
</evidence>
<dbReference type="Proteomes" id="UP000677228">
    <property type="component" value="Unassembled WGS sequence"/>
</dbReference>
<evidence type="ECO:0000313" key="3">
    <source>
        <dbReference type="EMBL" id="CAF3898403.1"/>
    </source>
</evidence>
<accession>A0A814RJ46</accession>
<protein>
    <submittedName>
        <fullName evidence="2">Uncharacterized protein</fullName>
    </submittedName>
</protein>
<name>A0A814RJ46_9BILA</name>
<dbReference type="Proteomes" id="UP000681722">
    <property type="component" value="Unassembled WGS sequence"/>
</dbReference>
<sequence length="183" mass="21149">MSTTGSQGRRFFSSNLREKIIELIPKSHQDNVRMLMKLYSLILRAVSSSRMIDLTTYRKATMGFTLFIAAELPFVKYNITVHNLIFHSCELIEINNGKALGKLSEESLKSSNKDVRDFREHLARKSDHLSNLSDIFKRLFLRSDLIIRYEISSSIRKRKDEPGTFPTCLSEDDTLLNLLFLDN</sequence>
<evidence type="ECO:0000313" key="1">
    <source>
        <dbReference type="EMBL" id="CAF1132363.1"/>
    </source>
</evidence>
<dbReference type="EMBL" id="CAJNOK010011111">
    <property type="protein sequence ID" value="CAF1132363.1"/>
    <property type="molecule type" value="Genomic_DNA"/>
</dbReference>
<dbReference type="OrthoDB" id="8193306at2759"/>
<dbReference type="EMBL" id="CAJOBC010006422">
    <property type="protein sequence ID" value="CAF3898403.1"/>
    <property type="molecule type" value="Genomic_DNA"/>
</dbReference>
<evidence type="ECO:0000313" key="2">
    <source>
        <dbReference type="EMBL" id="CAF1134654.1"/>
    </source>
</evidence>
<dbReference type="Proteomes" id="UP000682733">
    <property type="component" value="Unassembled WGS sequence"/>
</dbReference>
<keyword evidence="5" id="KW-1185">Reference proteome</keyword>
<dbReference type="EMBL" id="CAJNOQ010006422">
    <property type="protein sequence ID" value="CAF1134654.1"/>
    <property type="molecule type" value="Genomic_DNA"/>
</dbReference>
<reference evidence="2" key="1">
    <citation type="submission" date="2021-02" db="EMBL/GenBank/DDBJ databases">
        <authorList>
            <person name="Nowell W R."/>
        </authorList>
    </citation>
    <scope>NUCLEOTIDE SEQUENCE</scope>
</reference>